<organism evidence="2 3">
    <name type="scientific">Branchiibius hedensis</name>
    <dbReference type="NCBI Taxonomy" id="672460"/>
    <lineage>
        <taxon>Bacteria</taxon>
        <taxon>Bacillati</taxon>
        <taxon>Actinomycetota</taxon>
        <taxon>Actinomycetes</taxon>
        <taxon>Micrococcales</taxon>
        <taxon>Dermacoccaceae</taxon>
        <taxon>Branchiibius</taxon>
    </lineage>
</organism>
<evidence type="ECO:0008006" key="4">
    <source>
        <dbReference type="Google" id="ProtNLM"/>
    </source>
</evidence>
<dbReference type="PROSITE" id="PS51257">
    <property type="entry name" value="PROKAR_LIPOPROTEIN"/>
    <property type="match status" value="1"/>
</dbReference>
<reference evidence="3" key="1">
    <citation type="submission" date="2016-10" db="EMBL/GenBank/DDBJ databases">
        <authorList>
            <person name="Varghese N."/>
            <person name="Submissions S."/>
        </authorList>
    </citation>
    <scope>NUCLEOTIDE SEQUENCE [LARGE SCALE GENOMIC DNA]</scope>
    <source>
        <strain evidence="3">DSM 22951</strain>
    </source>
</reference>
<sequence>MQRRALIRRLAPALAASVLLAGCGSDTPSASPADNAADPLCASVSAHWPTTVGGKDRVRIDVSGDQSSADVAKTVAAWGDPAIIARCGVAAPGPSTDCIEADNIDWVMSSLSDGKRFVTYGRVPAIEVLVPSSYSPEPLVLSAFDEAAAQVPQNSHRCS</sequence>
<dbReference type="Proteomes" id="UP000250028">
    <property type="component" value="Unassembled WGS sequence"/>
</dbReference>
<evidence type="ECO:0000256" key="1">
    <source>
        <dbReference type="SAM" id="SignalP"/>
    </source>
</evidence>
<dbReference type="RefSeq" id="WP_245934083.1">
    <property type="nucleotide sequence ID" value="NZ_QGDN01000001.1"/>
</dbReference>
<dbReference type="AlphaFoldDB" id="A0A2Y8ZQY8"/>
<gene>
    <name evidence="2" type="ORF">SAMN04489750_2076</name>
</gene>
<evidence type="ECO:0000313" key="2">
    <source>
        <dbReference type="EMBL" id="SSA34751.1"/>
    </source>
</evidence>
<accession>A0A2Y8ZQY8</accession>
<dbReference type="EMBL" id="UESZ01000001">
    <property type="protein sequence ID" value="SSA34751.1"/>
    <property type="molecule type" value="Genomic_DNA"/>
</dbReference>
<keyword evidence="1" id="KW-0732">Signal</keyword>
<keyword evidence="3" id="KW-1185">Reference proteome</keyword>
<dbReference type="Pfam" id="PF12028">
    <property type="entry name" value="DUF3515"/>
    <property type="match status" value="1"/>
</dbReference>
<name>A0A2Y8ZQY8_9MICO</name>
<protein>
    <recommendedName>
        <fullName evidence="4">DUF3515 domain-containing protein</fullName>
    </recommendedName>
</protein>
<feature type="signal peptide" evidence="1">
    <location>
        <begin position="1"/>
        <end position="21"/>
    </location>
</feature>
<evidence type="ECO:0000313" key="3">
    <source>
        <dbReference type="Proteomes" id="UP000250028"/>
    </source>
</evidence>
<dbReference type="InterPro" id="IPR021903">
    <property type="entry name" value="DUF3515"/>
</dbReference>
<proteinExistence type="predicted"/>
<feature type="chain" id="PRO_5038993595" description="DUF3515 domain-containing protein" evidence="1">
    <location>
        <begin position="22"/>
        <end position="159"/>
    </location>
</feature>